<dbReference type="PANTHER" id="PTHR11157:SF116">
    <property type="entry name" value="ELONGATION OF VERY LONG CHAIN FATTY ACIDS PROTEIN-RELATED"/>
    <property type="match status" value="1"/>
</dbReference>
<evidence type="ECO:0000256" key="9">
    <source>
        <dbReference type="ARBA" id="ARBA00023160"/>
    </source>
</evidence>
<dbReference type="GO" id="GO:0019367">
    <property type="term" value="P:fatty acid elongation, saturated fatty acid"/>
    <property type="evidence" value="ECO:0007669"/>
    <property type="project" value="TreeGrafter"/>
</dbReference>
<dbReference type="AlphaFoldDB" id="A0A6P4JIQ9"/>
<keyword evidence="6 10" id="KW-1133">Transmembrane helix</keyword>
<dbReference type="RefSeq" id="XP_017035511.2">
    <property type="nucleotide sequence ID" value="XM_017180022.3"/>
</dbReference>
<keyword evidence="3 10" id="KW-0808">Transferase</keyword>
<evidence type="ECO:0000256" key="6">
    <source>
        <dbReference type="ARBA" id="ARBA00022989"/>
    </source>
</evidence>
<comment type="subcellular location">
    <subcellularLocation>
        <location evidence="1">Membrane</location>
        <topology evidence="1">Multi-pass membrane protein</topology>
    </subcellularLocation>
</comment>
<evidence type="ECO:0000256" key="2">
    <source>
        <dbReference type="ARBA" id="ARBA00022516"/>
    </source>
</evidence>
<dbReference type="PANTHER" id="PTHR11157">
    <property type="entry name" value="FATTY ACID ACYL TRANSFERASE-RELATED"/>
    <property type="match status" value="1"/>
</dbReference>
<dbReference type="OrthoDB" id="434092at2759"/>
<dbReference type="GO" id="GO:0034625">
    <property type="term" value="P:fatty acid elongation, monounsaturated fatty acid"/>
    <property type="evidence" value="ECO:0007669"/>
    <property type="project" value="TreeGrafter"/>
</dbReference>
<evidence type="ECO:0000313" key="12">
    <source>
        <dbReference type="RefSeq" id="XP_017035511.2"/>
    </source>
</evidence>
<dbReference type="Proteomes" id="UP001652661">
    <property type="component" value="Chromosome 3R"/>
</dbReference>
<accession>A0A6P4JIQ9</accession>
<dbReference type="GO" id="GO:0009922">
    <property type="term" value="F:fatty acid elongase activity"/>
    <property type="evidence" value="ECO:0007669"/>
    <property type="project" value="UniProtKB-EC"/>
</dbReference>
<keyword evidence="8 10" id="KW-0472">Membrane</keyword>
<dbReference type="GO" id="GO:0030148">
    <property type="term" value="P:sphingolipid biosynthetic process"/>
    <property type="evidence" value="ECO:0007669"/>
    <property type="project" value="TreeGrafter"/>
</dbReference>
<feature type="transmembrane region" description="Helical" evidence="10">
    <location>
        <begin position="172"/>
        <end position="193"/>
    </location>
</feature>
<proteinExistence type="inferred from homology"/>
<evidence type="ECO:0000256" key="10">
    <source>
        <dbReference type="RuleBase" id="RU361115"/>
    </source>
</evidence>
<comment type="catalytic activity">
    <reaction evidence="10">
        <text>a very-long-chain acyl-CoA + malonyl-CoA + H(+) = a very-long-chain 3-oxoacyl-CoA + CO2 + CoA</text>
        <dbReference type="Rhea" id="RHEA:32727"/>
        <dbReference type="ChEBI" id="CHEBI:15378"/>
        <dbReference type="ChEBI" id="CHEBI:16526"/>
        <dbReference type="ChEBI" id="CHEBI:57287"/>
        <dbReference type="ChEBI" id="CHEBI:57384"/>
        <dbReference type="ChEBI" id="CHEBI:90725"/>
        <dbReference type="ChEBI" id="CHEBI:90736"/>
        <dbReference type="EC" id="2.3.1.199"/>
    </reaction>
</comment>
<feature type="transmembrane region" description="Helical" evidence="10">
    <location>
        <begin position="113"/>
        <end position="134"/>
    </location>
</feature>
<keyword evidence="2 10" id="KW-0444">Lipid biosynthesis</keyword>
<keyword evidence="7 10" id="KW-0443">Lipid metabolism</keyword>
<dbReference type="GO" id="GO:0034626">
    <property type="term" value="P:fatty acid elongation, polyunsaturated fatty acid"/>
    <property type="evidence" value="ECO:0007669"/>
    <property type="project" value="TreeGrafter"/>
</dbReference>
<evidence type="ECO:0000256" key="8">
    <source>
        <dbReference type="ARBA" id="ARBA00023136"/>
    </source>
</evidence>
<comment type="similarity">
    <text evidence="10">Belongs to the ELO family.</text>
</comment>
<keyword evidence="5 10" id="KW-0276">Fatty acid metabolism</keyword>
<keyword evidence="4 10" id="KW-0812">Transmembrane</keyword>
<keyword evidence="9 10" id="KW-0275">Fatty acid biosynthesis</keyword>
<sequence length="267" mass="30770">MSISPEMALDDQTGPFWQERDPEQLAFLASPWPTAIILATYLLFVLKVGPWLMADRKPFNLRGFIKTYNILQIIYNGSIVVSTSYILFVRRPYKLSCPITMPLDHELKDVERLISNAYTINKFVDLVETVIFVLRKKDRQVSFLHIFHHISMVLYVYLYTTLNGPGGPSAPMMLMNVIVHTIMYTYYFLSSISPAVQASLWWKKYITIAQLIQFGGLMVFCIQMLAQSDCQAPRFVSYVIGALSASFTVMFGKFYYRTYVVNNQKKV</sequence>
<feature type="transmembrane region" description="Helical" evidence="10">
    <location>
        <begin position="32"/>
        <end position="52"/>
    </location>
</feature>
<evidence type="ECO:0000256" key="3">
    <source>
        <dbReference type="ARBA" id="ARBA00022679"/>
    </source>
</evidence>
<dbReference type="InterPro" id="IPR002076">
    <property type="entry name" value="ELO_fam"/>
</dbReference>
<reference evidence="12" key="1">
    <citation type="submission" date="2025-08" db="UniProtKB">
        <authorList>
            <consortium name="RefSeq"/>
        </authorList>
    </citation>
    <scope>IDENTIFICATION</scope>
    <source>
        <strain evidence="12">14028-0561.14</strain>
        <tissue evidence="12">Whole fly</tissue>
    </source>
</reference>
<dbReference type="GeneID" id="108084010"/>
<protein>
    <recommendedName>
        <fullName evidence="10">Elongation of very long chain fatty acids protein</fullName>
        <ecNumber evidence="10">2.3.1.199</ecNumber>
    </recommendedName>
    <alternativeName>
        <fullName evidence="10">Very-long-chain 3-oxoacyl-CoA synthase</fullName>
    </alternativeName>
</protein>
<name>A0A6P4JIQ9_DROKI</name>
<feature type="transmembrane region" description="Helical" evidence="10">
    <location>
        <begin position="205"/>
        <end position="226"/>
    </location>
</feature>
<dbReference type="EC" id="2.3.1.199" evidence="10"/>
<dbReference type="Pfam" id="PF01151">
    <property type="entry name" value="ELO"/>
    <property type="match status" value="1"/>
</dbReference>
<feature type="transmembrane region" description="Helical" evidence="10">
    <location>
        <begin position="141"/>
        <end position="160"/>
    </location>
</feature>
<evidence type="ECO:0000256" key="1">
    <source>
        <dbReference type="ARBA" id="ARBA00004141"/>
    </source>
</evidence>
<evidence type="ECO:0000256" key="7">
    <source>
        <dbReference type="ARBA" id="ARBA00023098"/>
    </source>
</evidence>
<dbReference type="GO" id="GO:0042761">
    <property type="term" value="P:very long-chain fatty acid biosynthetic process"/>
    <property type="evidence" value="ECO:0007669"/>
    <property type="project" value="TreeGrafter"/>
</dbReference>
<feature type="transmembrane region" description="Helical" evidence="10">
    <location>
        <begin position="73"/>
        <end position="93"/>
    </location>
</feature>
<organism evidence="11 12">
    <name type="scientific">Drosophila kikkawai</name>
    <name type="common">Fruit fly</name>
    <dbReference type="NCBI Taxonomy" id="30033"/>
    <lineage>
        <taxon>Eukaryota</taxon>
        <taxon>Metazoa</taxon>
        <taxon>Ecdysozoa</taxon>
        <taxon>Arthropoda</taxon>
        <taxon>Hexapoda</taxon>
        <taxon>Insecta</taxon>
        <taxon>Pterygota</taxon>
        <taxon>Neoptera</taxon>
        <taxon>Endopterygota</taxon>
        <taxon>Diptera</taxon>
        <taxon>Brachycera</taxon>
        <taxon>Muscomorpha</taxon>
        <taxon>Ephydroidea</taxon>
        <taxon>Drosophilidae</taxon>
        <taxon>Drosophila</taxon>
        <taxon>Sophophora</taxon>
    </lineage>
</organism>
<keyword evidence="11" id="KW-1185">Reference proteome</keyword>
<evidence type="ECO:0000256" key="4">
    <source>
        <dbReference type="ARBA" id="ARBA00022692"/>
    </source>
</evidence>
<dbReference type="GO" id="GO:0005789">
    <property type="term" value="C:endoplasmic reticulum membrane"/>
    <property type="evidence" value="ECO:0007669"/>
    <property type="project" value="TreeGrafter"/>
</dbReference>
<gene>
    <name evidence="12" type="primary">LOC108084010</name>
</gene>
<feature type="transmembrane region" description="Helical" evidence="10">
    <location>
        <begin position="238"/>
        <end position="256"/>
    </location>
</feature>
<evidence type="ECO:0000256" key="5">
    <source>
        <dbReference type="ARBA" id="ARBA00022832"/>
    </source>
</evidence>
<evidence type="ECO:0000313" key="11">
    <source>
        <dbReference type="Proteomes" id="UP001652661"/>
    </source>
</evidence>